<dbReference type="GO" id="GO:0046872">
    <property type="term" value="F:metal ion binding"/>
    <property type="evidence" value="ECO:0007669"/>
    <property type="project" value="UniProtKB-KW"/>
</dbReference>
<dbReference type="InterPro" id="IPR016059">
    <property type="entry name" value="DNA_ligase_ATP-dep_CS"/>
</dbReference>
<reference evidence="15" key="1">
    <citation type="journal article" date="2014" name="Int. J. Syst. Evol. Microbiol.">
        <title>Complete genome sequence of Corynebacterium casei LMG S-19264T (=DSM 44701T), isolated from a smear-ripened cheese.</title>
        <authorList>
            <consortium name="US DOE Joint Genome Institute (JGI-PGF)"/>
            <person name="Walter F."/>
            <person name="Albersmeier A."/>
            <person name="Kalinowski J."/>
            <person name="Ruckert C."/>
        </authorList>
    </citation>
    <scope>NUCLEOTIDE SEQUENCE</scope>
    <source>
        <strain evidence="15">KCTC 32437</strain>
    </source>
</reference>
<evidence type="ECO:0000313" key="15">
    <source>
        <dbReference type="EMBL" id="GHA37650.1"/>
    </source>
</evidence>
<keyword evidence="11" id="KW-0234">DNA repair</keyword>
<keyword evidence="7" id="KW-0227">DNA damage</keyword>
<name>A0A918VYJ8_9HYPH</name>
<dbReference type="GO" id="GO:0051301">
    <property type="term" value="P:cell division"/>
    <property type="evidence" value="ECO:0007669"/>
    <property type="project" value="UniProtKB-KW"/>
</dbReference>
<evidence type="ECO:0000256" key="4">
    <source>
        <dbReference type="ARBA" id="ARBA00022705"/>
    </source>
</evidence>
<reference evidence="15" key="2">
    <citation type="submission" date="2020-09" db="EMBL/GenBank/DDBJ databases">
        <authorList>
            <person name="Sun Q."/>
            <person name="Kim S."/>
        </authorList>
    </citation>
    <scope>NUCLEOTIDE SEQUENCE</scope>
    <source>
        <strain evidence="15">KCTC 32437</strain>
    </source>
</reference>
<comment type="caution">
    <text evidence="15">The sequence shown here is derived from an EMBL/GenBank/DDBJ whole genome shotgun (WGS) entry which is preliminary data.</text>
</comment>
<keyword evidence="2 15" id="KW-0436">Ligase</keyword>
<evidence type="ECO:0000256" key="2">
    <source>
        <dbReference type="ARBA" id="ARBA00022598"/>
    </source>
</evidence>
<dbReference type="GO" id="GO:0003910">
    <property type="term" value="F:DNA ligase (ATP) activity"/>
    <property type="evidence" value="ECO:0007669"/>
    <property type="project" value="UniProtKB-EC"/>
</dbReference>
<evidence type="ECO:0000256" key="9">
    <source>
        <dbReference type="ARBA" id="ARBA00022842"/>
    </source>
</evidence>
<keyword evidence="9" id="KW-0460">Magnesium</keyword>
<evidence type="ECO:0000259" key="14">
    <source>
        <dbReference type="PROSITE" id="PS50160"/>
    </source>
</evidence>
<dbReference type="RefSeq" id="WP_189427281.1">
    <property type="nucleotide sequence ID" value="NZ_BMZE01000005.1"/>
</dbReference>
<dbReference type="Gene3D" id="2.40.50.140">
    <property type="entry name" value="Nucleic acid-binding proteins"/>
    <property type="match status" value="1"/>
</dbReference>
<dbReference type="GO" id="GO:0006260">
    <property type="term" value="P:DNA replication"/>
    <property type="evidence" value="ECO:0007669"/>
    <property type="project" value="UniProtKB-KW"/>
</dbReference>
<dbReference type="PROSITE" id="PS00697">
    <property type="entry name" value="DNA_LIGASE_A1"/>
    <property type="match status" value="1"/>
</dbReference>
<dbReference type="EMBL" id="BMZE01000005">
    <property type="protein sequence ID" value="GHA37650.1"/>
    <property type="molecule type" value="Genomic_DNA"/>
</dbReference>
<evidence type="ECO:0000256" key="10">
    <source>
        <dbReference type="ARBA" id="ARBA00023172"/>
    </source>
</evidence>
<evidence type="ECO:0000256" key="8">
    <source>
        <dbReference type="ARBA" id="ARBA00022840"/>
    </source>
</evidence>
<feature type="domain" description="ATP-dependent DNA ligase family profile" evidence="14">
    <location>
        <begin position="310"/>
        <end position="430"/>
    </location>
</feature>
<evidence type="ECO:0000256" key="6">
    <source>
        <dbReference type="ARBA" id="ARBA00022741"/>
    </source>
</evidence>
<dbReference type="GO" id="GO:0005524">
    <property type="term" value="F:ATP binding"/>
    <property type="evidence" value="ECO:0007669"/>
    <property type="project" value="UniProtKB-KW"/>
</dbReference>
<dbReference type="NCBIfam" id="NF006701">
    <property type="entry name" value="PRK09247.1"/>
    <property type="match status" value="1"/>
</dbReference>
<dbReference type="NCBIfam" id="TIGR04120">
    <property type="entry name" value="DNA_lig_bact"/>
    <property type="match status" value="1"/>
</dbReference>
<dbReference type="Gene3D" id="3.30.470.30">
    <property type="entry name" value="DNA ligase/mRNA capping enzyme"/>
    <property type="match status" value="1"/>
</dbReference>
<dbReference type="InterPro" id="IPR012340">
    <property type="entry name" value="NA-bd_OB-fold"/>
</dbReference>
<dbReference type="Proteomes" id="UP000646579">
    <property type="component" value="Unassembled WGS sequence"/>
</dbReference>
<accession>A0A918VYJ8</accession>
<evidence type="ECO:0000256" key="3">
    <source>
        <dbReference type="ARBA" id="ARBA00022618"/>
    </source>
</evidence>
<keyword evidence="16" id="KW-1185">Reference proteome</keyword>
<dbReference type="GO" id="GO:0006281">
    <property type="term" value="P:DNA repair"/>
    <property type="evidence" value="ECO:0007669"/>
    <property type="project" value="UniProtKB-KW"/>
</dbReference>
<evidence type="ECO:0000256" key="1">
    <source>
        <dbReference type="ARBA" id="ARBA00012727"/>
    </source>
</evidence>
<sequence length="525" mass="59044">MKRFAQLLELLALTPSRNRKLEALVDYFRATPDPDRGLALAVLTGALTFKNVKPALLKETVLREVDPHLFALSYDYVGDLGETIALIWPHHAKSHELPSLAELIELFNTTSKKDLPDLIASLLTSAEINERWALVKLATGGLRIGLSARLTKTALAQMGGKDVQAVEEVWHGISSPYQELFDWLEDKAEAPQVDPASRFHPLMLSNPVDEAKDLETLDPADFAAEWKWDGIRVQLVMGADGVSLFSRTGDDIGGAFPDIVESVFGRAVLDGELLVGEGFDPAPFNDLQQRLNRKTPTGPMLVKHPAFIRAYDMLFDGDEDIRALPWTERRKMLEAWFARNPQQRIDLSQIVPFADWQELAGIRKRGADENGHEGVMLKRRQSVYVPGRPKGEWYKWKRDPNIVDAVLMYAQRGHGKRSSYYSDYTFGAWLDGELVPIGKAYFGFTDEELRQLDKWIRGNTTGSFGPVREVRKQLVFEVAFDSAQKSGRHKSGVALRFPRISRIRWDKPADEAAQLDEVLALIPAT</sequence>
<dbReference type="InterPro" id="IPR012310">
    <property type="entry name" value="DNA_ligase_ATP-dep_cent"/>
</dbReference>
<evidence type="ECO:0000256" key="5">
    <source>
        <dbReference type="ARBA" id="ARBA00022723"/>
    </source>
</evidence>
<dbReference type="PANTHER" id="PTHR45674">
    <property type="entry name" value="DNA LIGASE 1/3 FAMILY MEMBER"/>
    <property type="match status" value="1"/>
</dbReference>
<protein>
    <recommendedName>
        <fullName evidence="1">DNA ligase (ATP)</fullName>
        <ecNumber evidence="1">6.5.1.1</ecNumber>
    </recommendedName>
</protein>
<dbReference type="InterPro" id="IPR050191">
    <property type="entry name" value="ATP-dep_DNA_ligase"/>
</dbReference>
<dbReference type="SUPFAM" id="SSF56091">
    <property type="entry name" value="DNA ligase/mRNA capping enzyme, catalytic domain"/>
    <property type="match status" value="1"/>
</dbReference>
<dbReference type="Pfam" id="PF04675">
    <property type="entry name" value="DNA_ligase_A_N"/>
    <property type="match status" value="1"/>
</dbReference>
<dbReference type="CDD" id="cd07972">
    <property type="entry name" value="OBF_DNA_ligase_Arch_LigB"/>
    <property type="match status" value="1"/>
</dbReference>
<keyword evidence="10" id="KW-0233">DNA recombination</keyword>
<evidence type="ECO:0000256" key="12">
    <source>
        <dbReference type="ARBA" id="ARBA00023306"/>
    </source>
</evidence>
<proteinExistence type="predicted"/>
<keyword evidence="5" id="KW-0479">Metal-binding</keyword>
<keyword evidence="8" id="KW-0067">ATP-binding</keyword>
<dbReference type="Pfam" id="PF01068">
    <property type="entry name" value="DNA_ligase_A_M"/>
    <property type="match status" value="1"/>
</dbReference>
<dbReference type="AlphaFoldDB" id="A0A918VYJ8"/>
<evidence type="ECO:0000256" key="11">
    <source>
        <dbReference type="ARBA" id="ARBA00023204"/>
    </source>
</evidence>
<dbReference type="PROSITE" id="PS50160">
    <property type="entry name" value="DNA_LIGASE_A3"/>
    <property type="match status" value="1"/>
</dbReference>
<gene>
    <name evidence="15" type="ORF">GCM10007989_36810</name>
</gene>
<evidence type="ECO:0000313" key="16">
    <source>
        <dbReference type="Proteomes" id="UP000646579"/>
    </source>
</evidence>
<dbReference type="GO" id="GO:0006310">
    <property type="term" value="P:DNA recombination"/>
    <property type="evidence" value="ECO:0007669"/>
    <property type="project" value="UniProtKB-KW"/>
</dbReference>
<dbReference type="SUPFAM" id="SSF117018">
    <property type="entry name" value="ATP-dependent DNA ligase DNA-binding domain"/>
    <property type="match status" value="1"/>
</dbReference>
<keyword evidence="3" id="KW-0132">Cell division</keyword>
<comment type="catalytic activity">
    <reaction evidence="13">
        <text>ATP + (deoxyribonucleotide)n-3'-hydroxyl + 5'-phospho-(deoxyribonucleotide)m = (deoxyribonucleotide)n+m + AMP + diphosphate.</text>
        <dbReference type="EC" id="6.5.1.1"/>
    </reaction>
</comment>
<dbReference type="Gene3D" id="1.10.3260.10">
    <property type="entry name" value="DNA ligase, ATP-dependent, N-terminal domain"/>
    <property type="match status" value="1"/>
</dbReference>
<dbReference type="CDD" id="cd07897">
    <property type="entry name" value="Adenylation_DNA_ligase_Bac1"/>
    <property type="match status" value="1"/>
</dbReference>
<dbReference type="GO" id="GO:0003677">
    <property type="term" value="F:DNA binding"/>
    <property type="evidence" value="ECO:0007669"/>
    <property type="project" value="InterPro"/>
</dbReference>
<dbReference type="PANTHER" id="PTHR45674:SF13">
    <property type="entry name" value="DNA LIGASE-RELATED"/>
    <property type="match status" value="1"/>
</dbReference>
<dbReference type="Pfam" id="PF04679">
    <property type="entry name" value="DNA_ligase_A_C"/>
    <property type="match status" value="1"/>
</dbReference>
<evidence type="ECO:0000256" key="13">
    <source>
        <dbReference type="ARBA" id="ARBA00034003"/>
    </source>
</evidence>
<dbReference type="InterPro" id="IPR012308">
    <property type="entry name" value="DNA_ligase_ATP-dep_N"/>
</dbReference>
<dbReference type="InterPro" id="IPR012309">
    <property type="entry name" value="DNA_ligase_ATP-dep_C"/>
</dbReference>
<dbReference type="InterPro" id="IPR026333">
    <property type="entry name" value="ATP_dep_DNA_lig_pp_1105_fam"/>
</dbReference>
<dbReference type="SUPFAM" id="SSF50249">
    <property type="entry name" value="Nucleic acid-binding proteins"/>
    <property type="match status" value="1"/>
</dbReference>
<organism evidence="15 16">
    <name type="scientific">Devosia pacifica</name>
    <dbReference type="NCBI Taxonomy" id="1335967"/>
    <lineage>
        <taxon>Bacteria</taxon>
        <taxon>Pseudomonadati</taxon>
        <taxon>Pseudomonadota</taxon>
        <taxon>Alphaproteobacteria</taxon>
        <taxon>Hyphomicrobiales</taxon>
        <taxon>Devosiaceae</taxon>
        <taxon>Devosia</taxon>
    </lineage>
</organism>
<keyword evidence="4" id="KW-0235">DNA replication</keyword>
<keyword evidence="12" id="KW-0131">Cell cycle</keyword>
<keyword evidence="6" id="KW-0547">Nucleotide-binding</keyword>
<dbReference type="InterPro" id="IPR036599">
    <property type="entry name" value="DNA_ligase_N_sf"/>
</dbReference>
<dbReference type="EC" id="6.5.1.1" evidence="1"/>
<evidence type="ECO:0000256" key="7">
    <source>
        <dbReference type="ARBA" id="ARBA00022763"/>
    </source>
</evidence>